<organism evidence="1 2">
    <name type="scientific">Panagrolaimus sp. ES5</name>
    <dbReference type="NCBI Taxonomy" id="591445"/>
    <lineage>
        <taxon>Eukaryota</taxon>
        <taxon>Metazoa</taxon>
        <taxon>Ecdysozoa</taxon>
        <taxon>Nematoda</taxon>
        <taxon>Chromadorea</taxon>
        <taxon>Rhabditida</taxon>
        <taxon>Tylenchina</taxon>
        <taxon>Panagrolaimomorpha</taxon>
        <taxon>Panagrolaimoidea</taxon>
        <taxon>Panagrolaimidae</taxon>
        <taxon>Panagrolaimus</taxon>
    </lineage>
</organism>
<sequence>MNTALQKDASGSKFKTEVENEGIAKIGVSYELGQHNYTIIAEIGTGSYGSVYKVKNEKGDFFAIKCAGDTPGINGLESDCQILKLAESIESPHFCKLFDKGFLERNFYYGIMTLTLRAIHDLHKLGHVHCDIKDDNFAIGQEGTLHSHIVFILDFGMTKTIQEDGVKATKTRPSLNRFHGCNKYCSIAAMKRQWPSRNDDLESWMYMILKWFNFALEWEKEYDVADNIKMKETFRDHPKETLKKILECCPPGFCKIYSYIRGLQWGIKPDYDFISKFIDEDFIKATKSKTYFLEWDSSKVYNEPVLSKDGPINPKFKVPYFQKSQKRHGHFNVIHQGDTFNFAPPLRTKIFGNTKVARMVCNIKNGTKVCERQLLVADYDESIIQDGDEVKLITVEGQHTCRKRSKL</sequence>
<accession>A0AC34FVH2</accession>
<name>A0AC34FVH2_9BILA</name>
<proteinExistence type="predicted"/>
<reference evidence="2" key="1">
    <citation type="submission" date="2022-11" db="UniProtKB">
        <authorList>
            <consortium name="WormBaseParasite"/>
        </authorList>
    </citation>
    <scope>IDENTIFICATION</scope>
</reference>
<evidence type="ECO:0000313" key="1">
    <source>
        <dbReference type="Proteomes" id="UP000887579"/>
    </source>
</evidence>
<protein>
    <submittedName>
        <fullName evidence="2">Protein kinase domain-containing protein</fullName>
    </submittedName>
</protein>
<dbReference type="WBParaSite" id="ES5_v2.g20988.t1">
    <property type="protein sequence ID" value="ES5_v2.g20988.t1"/>
    <property type="gene ID" value="ES5_v2.g20988"/>
</dbReference>
<evidence type="ECO:0000313" key="2">
    <source>
        <dbReference type="WBParaSite" id="ES5_v2.g20988.t1"/>
    </source>
</evidence>
<dbReference type="Proteomes" id="UP000887579">
    <property type="component" value="Unplaced"/>
</dbReference>